<dbReference type="InterPro" id="IPR013538">
    <property type="entry name" value="ASHA1/2-like_C"/>
</dbReference>
<gene>
    <name evidence="3" type="ORF">SAMN05444358_101303</name>
</gene>
<protein>
    <submittedName>
        <fullName evidence="3">Uncharacterized conserved protein YndB, AHSA1/START domain</fullName>
    </submittedName>
</protein>
<evidence type="ECO:0000259" key="2">
    <source>
        <dbReference type="Pfam" id="PF08327"/>
    </source>
</evidence>
<evidence type="ECO:0000256" key="1">
    <source>
        <dbReference type="ARBA" id="ARBA00006817"/>
    </source>
</evidence>
<dbReference type="Pfam" id="PF08327">
    <property type="entry name" value="AHSA1"/>
    <property type="match status" value="1"/>
</dbReference>
<dbReference type="Gene3D" id="3.30.530.20">
    <property type="match status" value="1"/>
</dbReference>
<proteinExistence type="inferred from homology"/>
<name>A0A1H2RY58_9RHOB</name>
<dbReference type="Proteomes" id="UP000183400">
    <property type="component" value="Unassembled WGS sequence"/>
</dbReference>
<evidence type="ECO:0000313" key="4">
    <source>
        <dbReference type="Proteomes" id="UP000183400"/>
    </source>
</evidence>
<keyword evidence="4" id="KW-1185">Reference proteome</keyword>
<dbReference type="AlphaFoldDB" id="A0A1H2RY58"/>
<comment type="similarity">
    <text evidence="1">Belongs to the AHA1 family.</text>
</comment>
<dbReference type="OrthoDB" id="9803476at2"/>
<feature type="domain" description="Activator of Hsp90 ATPase homologue 1/2-like C-terminal" evidence="2">
    <location>
        <begin position="14"/>
        <end position="135"/>
    </location>
</feature>
<dbReference type="STRING" id="985054.SAMN05444358_101303"/>
<dbReference type="CDD" id="cd07814">
    <property type="entry name" value="SRPBCC_CalC_Aha1-like"/>
    <property type="match status" value="1"/>
</dbReference>
<dbReference type="InterPro" id="IPR023393">
    <property type="entry name" value="START-like_dom_sf"/>
</dbReference>
<dbReference type="EMBL" id="FNNP01000001">
    <property type="protein sequence ID" value="SDW24406.1"/>
    <property type="molecule type" value="Genomic_DNA"/>
</dbReference>
<organism evidence="3 4">
    <name type="scientific">Ruegeria halocynthiae</name>
    <dbReference type="NCBI Taxonomy" id="985054"/>
    <lineage>
        <taxon>Bacteria</taxon>
        <taxon>Pseudomonadati</taxon>
        <taxon>Pseudomonadota</taxon>
        <taxon>Alphaproteobacteria</taxon>
        <taxon>Rhodobacterales</taxon>
        <taxon>Roseobacteraceae</taxon>
        <taxon>Ruegeria</taxon>
    </lineage>
</organism>
<evidence type="ECO:0000313" key="3">
    <source>
        <dbReference type="EMBL" id="SDW24406.1"/>
    </source>
</evidence>
<reference evidence="4" key="1">
    <citation type="submission" date="2016-10" db="EMBL/GenBank/DDBJ databases">
        <authorList>
            <person name="Varghese N."/>
            <person name="Submissions S."/>
        </authorList>
    </citation>
    <scope>NUCLEOTIDE SEQUENCE [LARGE SCALE GENOMIC DNA]</scope>
    <source>
        <strain evidence="4">DSM 27839</strain>
    </source>
</reference>
<accession>A0A1H2RY58</accession>
<dbReference type="RefSeq" id="WP_074733896.1">
    <property type="nucleotide sequence ID" value="NZ_FNNP01000001.1"/>
</dbReference>
<dbReference type="SUPFAM" id="SSF55961">
    <property type="entry name" value="Bet v1-like"/>
    <property type="match status" value="1"/>
</dbReference>
<sequence>MTDAVLQKTIYLRATPDVVWDYLIEPDRLAEWFHKPEQPLAAGQKLEMFGTNSGDLLIWGEVRAARRPEYLEYTFTVKPMGDAVSVVKWTLVPVPGGTRLGLLHEGLPQGAEAFGLILALDNGWDEHFGKMRAALHETVDA</sequence>